<dbReference type="Gene3D" id="3.40.50.300">
    <property type="entry name" value="P-loop containing nucleotide triphosphate hydrolases"/>
    <property type="match status" value="1"/>
</dbReference>
<reference evidence="7 8" key="1">
    <citation type="journal article" date="2011" name="J. Bacteriol.">
        <title>Draft genome sequence of Caloramator australicus strain RC3T, a thermoanaerobe from the Great Artesian Basin of Australia.</title>
        <authorList>
            <person name="Ogg C.D."/>
            <person name="Patel B.K.C."/>
        </authorList>
    </citation>
    <scope>NUCLEOTIDE SEQUENCE [LARGE SCALE GENOMIC DNA]</scope>
    <source>
        <strain evidence="7 8">RC3</strain>
    </source>
</reference>
<dbReference type="EMBL" id="CAKP01000084">
    <property type="protein sequence ID" value="CCJ33754.1"/>
    <property type="molecule type" value="Genomic_DNA"/>
</dbReference>
<dbReference type="PANTHER" id="PTHR45782:SF4">
    <property type="entry name" value="MITOCHONDRIAL RIBOSOME-ASSOCIATED GTPASE 1"/>
    <property type="match status" value="1"/>
</dbReference>
<dbReference type="InterPro" id="IPR023179">
    <property type="entry name" value="GTP-bd_ortho_bundle_sf"/>
</dbReference>
<evidence type="ECO:0000313" key="8">
    <source>
        <dbReference type="Proteomes" id="UP000007652"/>
    </source>
</evidence>
<dbReference type="PANTHER" id="PTHR45782">
    <property type="entry name" value="MITOCHONDRIAL RIBOSOME-ASSOCIATED GTPASE 1"/>
    <property type="match status" value="1"/>
</dbReference>
<accession>I7K884</accession>
<dbReference type="RefSeq" id="WP_008909017.1">
    <property type="nucleotide sequence ID" value="NZ_CAKP01000084.1"/>
</dbReference>
<feature type="binding site" evidence="5">
    <location>
        <begin position="130"/>
        <end position="135"/>
    </location>
    <ligand>
        <name>GTP</name>
        <dbReference type="ChEBI" id="CHEBI:37565"/>
    </ligand>
</feature>
<keyword evidence="8" id="KW-1185">Reference proteome</keyword>
<dbReference type="CDD" id="cd01856">
    <property type="entry name" value="YlqF"/>
    <property type="match status" value="1"/>
</dbReference>
<dbReference type="InterPro" id="IPR030378">
    <property type="entry name" value="G_CP_dom"/>
</dbReference>
<dbReference type="GO" id="GO:0005737">
    <property type="term" value="C:cytoplasm"/>
    <property type="evidence" value="ECO:0007669"/>
    <property type="project" value="UniProtKB-SubCell"/>
</dbReference>
<comment type="function">
    <text evidence="4">Required for a late step of 50S ribosomal subunit assembly. Has GTPase activity.</text>
</comment>
<dbReference type="PIRSF" id="PIRSF006230">
    <property type="entry name" value="MG442"/>
    <property type="match status" value="1"/>
</dbReference>
<evidence type="ECO:0000313" key="7">
    <source>
        <dbReference type="EMBL" id="CCJ33754.1"/>
    </source>
</evidence>
<evidence type="ECO:0000256" key="3">
    <source>
        <dbReference type="ARBA" id="ARBA00023134"/>
    </source>
</evidence>
<comment type="similarity">
    <text evidence="4">Belongs to the TRAFAC class YlqF/YawG GTPase family. MTG1 subfamily.</text>
</comment>
<sequence>MNIQWYPGHMVKTKRLIADSLKFIDVVLELLDARIPISSKNPDVDSIIKNKPRIILLNKSELADPLITKEWIAYYKNNGISALDIDCISGKNINKIYPLIKEILKDKIERTQQKGIIGRPIRALVLGIPNVGKSTFINKIAKKSSAQTGDRPGVTKNKQWIKVNKEFELLDTPGILWPKFDDEKVALHLAYVKSIKEEILDVVELSIKFLNEIKQIAPKVLEERYKVNVIDDVYAMLTEIGKKRGCVVSGGEVDLYRTANIILEDFRDAKLGRISLELPMDMMDGVEANE</sequence>
<protein>
    <recommendedName>
        <fullName evidence="1 4">Ribosome biogenesis GTPase A</fullName>
    </recommendedName>
</protein>
<dbReference type="GO" id="GO:0006412">
    <property type="term" value="P:translation"/>
    <property type="evidence" value="ECO:0007669"/>
    <property type="project" value="TreeGrafter"/>
</dbReference>
<keyword evidence="3 4" id="KW-0342">GTP-binding</keyword>
<dbReference type="InterPro" id="IPR019991">
    <property type="entry name" value="GTP-bd_ribosome_bgen"/>
</dbReference>
<evidence type="ECO:0000256" key="5">
    <source>
        <dbReference type="PIRSR" id="PIRSR006230-1"/>
    </source>
</evidence>
<dbReference type="Pfam" id="PF01926">
    <property type="entry name" value="MMR_HSR1"/>
    <property type="match status" value="1"/>
</dbReference>
<feature type="binding site" evidence="5">
    <location>
        <position position="174"/>
    </location>
    <ligand>
        <name>GTP</name>
        <dbReference type="ChEBI" id="CHEBI:37565"/>
    </ligand>
</feature>
<gene>
    <name evidence="7" type="ORF">CAAU_1670</name>
</gene>
<dbReference type="InterPro" id="IPR006073">
    <property type="entry name" value="GTP-bd"/>
</dbReference>
<dbReference type="Gene3D" id="1.10.1580.10">
    <property type="match status" value="1"/>
</dbReference>
<feature type="domain" description="CP-type G" evidence="6">
    <location>
        <begin position="13"/>
        <end position="178"/>
    </location>
</feature>
<dbReference type="FunFam" id="3.40.50.300:FF:000590">
    <property type="entry name" value="Ribosome biogenesis GTPase A"/>
    <property type="match status" value="1"/>
</dbReference>
<dbReference type="Proteomes" id="UP000007652">
    <property type="component" value="Unassembled WGS sequence"/>
</dbReference>
<comment type="caution">
    <text evidence="7">The sequence shown here is derived from an EMBL/GenBank/DDBJ whole genome shotgun (WGS) entry which is preliminary data.</text>
</comment>
<dbReference type="SUPFAM" id="SSF52540">
    <property type="entry name" value="P-loop containing nucleoside triphosphate hydrolases"/>
    <property type="match status" value="1"/>
</dbReference>
<proteinExistence type="inferred from homology"/>
<evidence type="ECO:0000256" key="1">
    <source>
        <dbReference type="ARBA" id="ARBA00014898"/>
    </source>
</evidence>
<dbReference type="InterPro" id="IPR027417">
    <property type="entry name" value="P-loop_NTPase"/>
</dbReference>
<dbReference type="NCBIfam" id="TIGR03596">
    <property type="entry name" value="GTPase_YlqF"/>
    <property type="match status" value="1"/>
</dbReference>
<dbReference type="InterPro" id="IPR016478">
    <property type="entry name" value="GTPase_MTG1"/>
</dbReference>
<name>I7K884_9CLOT</name>
<keyword evidence="2 4" id="KW-0547">Nucleotide-binding</keyword>
<dbReference type="STRING" id="857293.CAAU_1670"/>
<dbReference type="GO" id="GO:0003924">
    <property type="term" value="F:GTPase activity"/>
    <property type="evidence" value="ECO:0007669"/>
    <property type="project" value="TreeGrafter"/>
</dbReference>
<evidence type="ECO:0000259" key="6">
    <source>
        <dbReference type="PROSITE" id="PS51721"/>
    </source>
</evidence>
<dbReference type="PROSITE" id="PS51721">
    <property type="entry name" value="G_CP"/>
    <property type="match status" value="1"/>
</dbReference>
<organism evidence="7 8">
    <name type="scientific">Caloramator australicus RC3</name>
    <dbReference type="NCBI Taxonomy" id="857293"/>
    <lineage>
        <taxon>Bacteria</taxon>
        <taxon>Bacillati</taxon>
        <taxon>Bacillota</taxon>
        <taxon>Clostridia</taxon>
        <taxon>Eubacteriales</taxon>
        <taxon>Clostridiaceae</taxon>
        <taxon>Caloramator</taxon>
    </lineage>
</organism>
<dbReference type="AlphaFoldDB" id="I7K884"/>
<dbReference type="GO" id="GO:0005525">
    <property type="term" value="F:GTP binding"/>
    <property type="evidence" value="ECO:0007669"/>
    <property type="project" value="UniProtKB-KW"/>
</dbReference>
<dbReference type="OrthoDB" id="9779790at2"/>
<comment type="subcellular location">
    <subcellularLocation>
        <location evidence="4">Cytoplasm</location>
    </subcellularLocation>
</comment>
<keyword evidence="4" id="KW-0963">Cytoplasm</keyword>
<evidence type="ECO:0000256" key="4">
    <source>
        <dbReference type="PIRNR" id="PIRNR006230"/>
    </source>
</evidence>
<evidence type="ECO:0000256" key="2">
    <source>
        <dbReference type="ARBA" id="ARBA00022741"/>
    </source>
</evidence>
<dbReference type="eggNOG" id="COG1161">
    <property type="taxonomic scope" value="Bacteria"/>
</dbReference>